<dbReference type="Gene3D" id="3.40.50.300">
    <property type="entry name" value="P-loop containing nucleotide triphosphate hydrolases"/>
    <property type="match status" value="1"/>
</dbReference>
<gene>
    <name evidence="5" type="ORF">N7541_010579</name>
</gene>
<dbReference type="PROSITE" id="PS50088">
    <property type="entry name" value="ANK_REPEAT"/>
    <property type="match status" value="5"/>
</dbReference>
<name>A0A9W9QQ76_PENBR</name>
<protein>
    <recommendedName>
        <fullName evidence="4">Nephrocystin 3-like N-terminal domain-containing protein</fullName>
    </recommendedName>
</protein>
<keyword evidence="2" id="KW-0040">ANK repeat</keyword>
<dbReference type="Proteomes" id="UP001148299">
    <property type="component" value="Unassembled WGS sequence"/>
</dbReference>
<dbReference type="Pfam" id="PF13637">
    <property type="entry name" value="Ank_4"/>
    <property type="match status" value="1"/>
</dbReference>
<dbReference type="InterPro" id="IPR027417">
    <property type="entry name" value="P-loop_NTPase"/>
</dbReference>
<evidence type="ECO:0000259" key="4">
    <source>
        <dbReference type="Pfam" id="PF24883"/>
    </source>
</evidence>
<dbReference type="PANTHER" id="PTHR10039:SF16">
    <property type="entry name" value="GPI INOSITOL-DEACYLASE"/>
    <property type="match status" value="1"/>
</dbReference>
<evidence type="ECO:0000313" key="5">
    <source>
        <dbReference type="EMBL" id="KAJ5341455.1"/>
    </source>
</evidence>
<dbReference type="Pfam" id="PF00023">
    <property type="entry name" value="Ank"/>
    <property type="match status" value="2"/>
</dbReference>
<feature type="repeat" description="ANK" evidence="2">
    <location>
        <begin position="1344"/>
        <end position="1376"/>
    </location>
</feature>
<dbReference type="PRINTS" id="PR01415">
    <property type="entry name" value="ANKYRIN"/>
</dbReference>
<dbReference type="SMART" id="SM00248">
    <property type="entry name" value="ANK"/>
    <property type="match status" value="12"/>
</dbReference>
<dbReference type="SUPFAM" id="SSF52540">
    <property type="entry name" value="P-loop containing nucleoside triphosphate hydrolases"/>
    <property type="match status" value="1"/>
</dbReference>
<reference evidence="5" key="2">
    <citation type="journal article" date="2023" name="IMA Fungus">
        <title>Comparative genomic study of the Penicillium genus elucidates a diverse pangenome and 15 lateral gene transfer events.</title>
        <authorList>
            <person name="Petersen C."/>
            <person name="Sorensen T."/>
            <person name="Nielsen M.R."/>
            <person name="Sondergaard T.E."/>
            <person name="Sorensen J.L."/>
            <person name="Fitzpatrick D.A."/>
            <person name="Frisvad J.C."/>
            <person name="Nielsen K.L."/>
        </authorList>
    </citation>
    <scope>NUCLEOTIDE SEQUENCE</scope>
    <source>
        <strain evidence="5">IBT 35675</strain>
    </source>
</reference>
<feature type="region of interest" description="Disordered" evidence="3">
    <location>
        <begin position="1"/>
        <end position="88"/>
    </location>
</feature>
<dbReference type="InterPro" id="IPR036770">
    <property type="entry name" value="Ankyrin_rpt-contain_sf"/>
</dbReference>
<feature type="compositionally biased region" description="Polar residues" evidence="3">
    <location>
        <begin position="1"/>
        <end position="10"/>
    </location>
</feature>
<feature type="domain" description="Nephrocystin 3-like N-terminal" evidence="4">
    <location>
        <begin position="358"/>
        <end position="528"/>
    </location>
</feature>
<evidence type="ECO:0000313" key="6">
    <source>
        <dbReference type="Proteomes" id="UP001148299"/>
    </source>
</evidence>
<feature type="repeat" description="ANK" evidence="2">
    <location>
        <begin position="1159"/>
        <end position="1187"/>
    </location>
</feature>
<feature type="repeat" description="ANK" evidence="2">
    <location>
        <begin position="1239"/>
        <end position="1267"/>
    </location>
</feature>
<dbReference type="PANTHER" id="PTHR10039">
    <property type="entry name" value="AMELOGENIN"/>
    <property type="match status" value="1"/>
</dbReference>
<evidence type="ECO:0000256" key="1">
    <source>
        <dbReference type="ARBA" id="ARBA00022737"/>
    </source>
</evidence>
<keyword evidence="1" id="KW-0677">Repeat</keyword>
<comment type="caution">
    <text evidence="5">The sequence shown here is derived from an EMBL/GenBank/DDBJ whole genome shotgun (WGS) entry which is preliminary data.</text>
</comment>
<evidence type="ECO:0000256" key="2">
    <source>
        <dbReference type="PROSITE-ProRule" id="PRU00023"/>
    </source>
</evidence>
<dbReference type="InterPro" id="IPR056884">
    <property type="entry name" value="NPHP3-like_N"/>
</dbReference>
<dbReference type="PROSITE" id="PS50297">
    <property type="entry name" value="ANK_REP_REGION"/>
    <property type="match status" value="2"/>
</dbReference>
<reference evidence="5" key="1">
    <citation type="submission" date="2022-12" db="EMBL/GenBank/DDBJ databases">
        <authorList>
            <person name="Petersen C."/>
        </authorList>
    </citation>
    <scope>NUCLEOTIDE SEQUENCE</scope>
    <source>
        <strain evidence="5">IBT 35675</strain>
    </source>
</reference>
<dbReference type="EMBL" id="JAPZBR010000008">
    <property type="protein sequence ID" value="KAJ5341455.1"/>
    <property type="molecule type" value="Genomic_DNA"/>
</dbReference>
<feature type="repeat" description="ANK" evidence="2">
    <location>
        <begin position="1087"/>
        <end position="1119"/>
    </location>
</feature>
<accession>A0A9W9QQ76</accession>
<feature type="compositionally biased region" description="Polar residues" evidence="3">
    <location>
        <begin position="44"/>
        <end position="82"/>
    </location>
</feature>
<keyword evidence="6" id="KW-1185">Reference proteome</keyword>
<organism evidence="5 6">
    <name type="scientific">Penicillium brevicompactum</name>
    <dbReference type="NCBI Taxonomy" id="5074"/>
    <lineage>
        <taxon>Eukaryota</taxon>
        <taxon>Fungi</taxon>
        <taxon>Dikarya</taxon>
        <taxon>Ascomycota</taxon>
        <taxon>Pezizomycotina</taxon>
        <taxon>Eurotiomycetes</taxon>
        <taxon>Eurotiomycetidae</taxon>
        <taxon>Eurotiales</taxon>
        <taxon>Aspergillaceae</taxon>
        <taxon>Penicillium</taxon>
    </lineage>
</organism>
<dbReference type="InterPro" id="IPR002110">
    <property type="entry name" value="Ankyrin_rpt"/>
</dbReference>
<feature type="repeat" description="ANK" evidence="2">
    <location>
        <begin position="1052"/>
        <end position="1084"/>
    </location>
</feature>
<dbReference type="Pfam" id="PF24883">
    <property type="entry name" value="NPHP3_N"/>
    <property type="match status" value="1"/>
</dbReference>
<dbReference type="SUPFAM" id="SSF48403">
    <property type="entry name" value="Ankyrin repeat"/>
    <property type="match status" value="2"/>
</dbReference>
<proteinExistence type="predicted"/>
<evidence type="ECO:0000256" key="3">
    <source>
        <dbReference type="SAM" id="MobiDB-lite"/>
    </source>
</evidence>
<feature type="compositionally biased region" description="Basic and acidic residues" evidence="3">
    <location>
        <begin position="20"/>
        <end position="32"/>
    </location>
</feature>
<sequence>MSDRPSTWSKLRSWRHRGEKGKAKAKRTEDSIAIHGSRAGRPSVPNQVSTAPTRNTSTASPSPTQQAPEPSSSQAHGQSNQPKPYADNYDLWDEALDSLEEDDRSAVKMMLKDWDQGSPKRKDLVAEIQATMDGALKSKHHDRTTSIGKLLSVLNKFLSAGDVAVSFDPTHAALPWAAVRCVIVIFTAHNELKGVILTGMAEVTSLLVRCDMYQLLYMAPDPALRPPDDVLAKLRTCIVQTYAGLQSFFAFVERQQTNFKIDSVFKLEDARAHIDKLSGSQKQLLQVADDCEKSCDLSSRSDLKELLGLSSEIPIIRQQVDMVLERIDARDEREILEWISPIPYGEHHRVRVESRTPDTCEWLIQTKEFCEWMDYGSSAILRLQGSMGAGKTYITSKVIDHVRGLLESSSDHAGFAFFYCNRNEENRREPLCILQSYVRQLSTPVGSTERIRKSLKIVSNQTRRQASHLGLEACKTQLMESVNEYSQTVIILDALDECDDYSRWQLTDVIKGLVSESKRSVKVFISSRPENDINTQYSGKNITIQAINNQGDIEKFVNAEIDRPRKWGPISTDLRKLIVQVLCRNSQGMFQWAYLQIKQVLGLSTTADIKIRLGKLPKDLEAAYEEIYSEIANEPRRKALVDRACMWVMSACTPLSSDKLLSAVHIDADGSSINSQDQFNESELLDRCSNLLVIDPQTNFWRLSHLSVREYFERNHWGLQELHLHAAKVCLKLLIEIYKSPTHESGMGISDHMHNTQSPNELSLVHPMKEYVQHHWVIHVRYYDYYTTKEGQKADSWLANLLKRFLGSPSKSSSQYRAWYRSVLPPVRRGTPRSSFLHWASMIEISPDDVTICAMCRFSFYAVLEDWWNSAEDTFSQINSRGTTTLELAAKGGSNHICEILIKQAKAIHPILSDDLYRKALLAAISQGNVNIVMALIDHGADMNDTLRGLAHTIALAAAAFKGGKTDIVKILLKKGADVNRWLPDQDWSALGAAAWGENGADVNLPLAAGHYGSALAAATAAAANWPGRAETIKVLIENGADVNLLLSCGKYGSALAAAAACSGRAETIKFLIENGADVNLLLSVGEYGSALAGAANGERFEIVKILIENGADVNLLLSGGRYGSALAAAAASFTGGAKTVNVLIENGADVNLPLVTGKYGSALAAAACSGYTEIVRVLLENGADVNQLLPCGRYGSALVAAIGGDSAEIIRVFKDSGEVVRILIENGADVNLPLLVGQYGSALAAAAYRGQVETVKSLIGHGADVNLLLPGGRYGSALAAAAAAISEREIETDESLSESDADMNSLFADSFTSIDAATAGLREVEIIQILIDNGADVNLPLLSGRYGSALAAAAGHKDVVKILLDNGAIPDLVSSI</sequence>
<dbReference type="Pfam" id="PF12796">
    <property type="entry name" value="Ank_2"/>
    <property type="match status" value="2"/>
</dbReference>
<dbReference type="Gene3D" id="1.25.40.20">
    <property type="entry name" value="Ankyrin repeat-containing domain"/>
    <property type="match status" value="3"/>
</dbReference>